<accession>A0AAW1RJJ5</accession>
<dbReference type="AlphaFoldDB" id="A0AAW1RJJ5"/>
<evidence type="ECO:0000313" key="3">
    <source>
        <dbReference type="EMBL" id="KAK9833892.1"/>
    </source>
</evidence>
<dbReference type="InterPro" id="IPR004827">
    <property type="entry name" value="bZIP"/>
</dbReference>
<reference evidence="3 4" key="1">
    <citation type="journal article" date="2024" name="Nat. Commun.">
        <title>Phylogenomics reveals the evolutionary origins of lichenization in chlorophyte algae.</title>
        <authorList>
            <person name="Puginier C."/>
            <person name="Libourel C."/>
            <person name="Otte J."/>
            <person name="Skaloud P."/>
            <person name="Haon M."/>
            <person name="Grisel S."/>
            <person name="Petersen M."/>
            <person name="Berrin J.G."/>
            <person name="Delaux P.M."/>
            <person name="Dal Grande F."/>
            <person name="Keller J."/>
        </authorList>
    </citation>
    <scope>NUCLEOTIDE SEQUENCE [LARGE SCALE GENOMIC DNA]</scope>
    <source>
        <strain evidence="3 4">SAG 2145</strain>
    </source>
</reference>
<feature type="domain" description="BZIP" evidence="2">
    <location>
        <begin position="94"/>
        <end position="108"/>
    </location>
</feature>
<keyword evidence="1" id="KW-0175">Coiled coil</keyword>
<protein>
    <recommendedName>
        <fullName evidence="2">BZIP domain-containing protein</fullName>
    </recommendedName>
</protein>
<evidence type="ECO:0000313" key="4">
    <source>
        <dbReference type="Proteomes" id="UP001438707"/>
    </source>
</evidence>
<feature type="coiled-coil region" evidence="1">
    <location>
        <begin position="113"/>
        <end position="140"/>
    </location>
</feature>
<evidence type="ECO:0000256" key="1">
    <source>
        <dbReference type="SAM" id="Coils"/>
    </source>
</evidence>
<dbReference type="GO" id="GO:0003700">
    <property type="term" value="F:DNA-binding transcription factor activity"/>
    <property type="evidence" value="ECO:0007669"/>
    <property type="project" value="InterPro"/>
</dbReference>
<dbReference type="Proteomes" id="UP001438707">
    <property type="component" value="Unassembled WGS sequence"/>
</dbReference>
<organism evidence="3 4">
    <name type="scientific">Apatococcus lobatus</name>
    <dbReference type="NCBI Taxonomy" id="904363"/>
    <lineage>
        <taxon>Eukaryota</taxon>
        <taxon>Viridiplantae</taxon>
        <taxon>Chlorophyta</taxon>
        <taxon>core chlorophytes</taxon>
        <taxon>Trebouxiophyceae</taxon>
        <taxon>Chlorellales</taxon>
        <taxon>Chlorellaceae</taxon>
        <taxon>Apatococcus</taxon>
    </lineage>
</organism>
<keyword evidence="4" id="KW-1185">Reference proteome</keyword>
<evidence type="ECO:0000259" key="2">
    <source>
        <dbReference type="PROSITE" id="PS00036"/>
    </source>
</evidence>
<name>A0AAW1RJJ5_9CHLO</name>
<proteinExistence type="predicted"/>
<sequence length="296" mass="33523">MGLSHTWCTPCVSLALGAISTFLRRFRWRVPASRKTWASLKLCKPTLPWCRSVNCYTREPEQAGLHGLPLLADTKQQEQHAQQEAARFQLTFERRERNKVAQAAYRQRKRVKAASEKQDMQRAADRIASLEHQISDLRSGKVTAAQLASTAALRTEFTTLQSGYTTFQGLLTDLRRVQHDGASQPAVSSQPASFAVMCELNELRELPHHSRRLARRHCLQSLHMHPGWEEALPLNLKSLYDALLSGDLDVTMRLEHRHSNLSITLRKLLRMSGADIQAMMAEPIACMAFAFRLQLA</sequence>
<gene>
    <name evidence="3" type="ORF">WJX74_009155</name>
</gene>
<comment type="caution">
    <text evidence="3">The sequence shown here is derived from an EMBL/GenBank/DDBJ whole genome shotgun (WGS) entry which is preliminary data.</text>
</comment>
<dbReference type="EMBL" id="JALJOS010000010">
    <property type="protein sequence ID" value="KAK9833892.1"/>
    <property type="molecule type" value="Genomic_DNA"/>
</dbReference>
<dbReference type="PROSITE" id="PS00036">
    <property type="entry name" value="BZIP_BASIC"/>
    <property type="match status" value="1"/>
</dbReference>